<accession>A0A182VS05</accession>
<feature type="region of interest" description="Disordered" evidence="1">
    <location>
        <begin position="396"/>
        <end position="424"/>
    </location>
</feature>
<evidence type="ECO:0008006" key="4">
    <source>
        <dbReference type="Google" id="ProtNLM"/>
    </source>
</evidence>
<keyword evidence="3" id="KW-1185">Reference proteome</keyword>
<protein>
    <recommendedName>
        <fullName evidence="4">FHA domain-containing protein</fullName>
    </recommendedName>
</protein>
<dbReference type="InterPro" id="IPR008984">
    <property type="entry name" value="SMAD_FHA_dom_sf"/>
</dbReference>
<dbReference type="Gene3D" id="2.60.200.20">
    <property type="match status" value="1"/>
</dbReference>
<dbReference type="VEuPathDB" id="VectorBase:AMIN000846"/>
<evidence type="ECO:0000313" key="2">
    <source>
        <dbReference type="EnsemblMetazoa" id="AMIN000846-PA"/>
    </source>
</evidence>
<sequence length="811" mass="89302">MFSVRGAHIFVFTNENAENSSKIEVKSNRVTIGAHPLNNIRLHTLNAERLHCKIFADSASSRNPISVNGVIVERTAKLHDNDRFEVAGTIFLWNFDPVHIRAVSKQSKRPIMQRRRKTITLKRIRSTGDITKQSFVTVPRAVGLMLNEYRKRRTIHSTMSEQFHKASSRPAGLCDDSVDSTNHTNALDDLSTQALLNVTPSDLTSCITPLIEKENIVPGRIKDRNISSSKRTPHISAAKKRHLACHTPVSPLIDLTTPPAKSRATTIARKALSAKAVQSPRLPDVVNIVTPSPKKINRTPSSSKAVASTPKTTLLRSAIKNSRTHEMEAKTLSVSSISIKKTPHTKMNTSSTNTPKLTPVASKSSSVKIRKHLISTLSEKKSGTLLKTDSPVPIINAGRFSKHSTPTVGKGHRTPKGGISSVTPKIQHPVPYNIPVVVIESNANNENDVAADCVSIEPIVDVQSVIKKPNRTTQIRSAKYSDITPHESFVDGLMPLALPPEESVQALQTESIPAPANMFQDELKSINYKTTNFNVNRNSCSSIVATVLTGLPETRKTMNEFSSDLCGSPLRRLVKPHLQLNEDSTKDVESLANDVDEDALLTSSALEPPVQTDVISTPELRHSWRHTRKCIGSAFTSLNTSRPQLDLTAEIDESLVFIEDEETPLESNELYNMECSKASFTVEQHIDLHHPTVNNLEAAQTVPEAFTETDSILIADVLPERSYEEQTAADSYDKEKYQQTAEQMEAVPESTAELVLESMTDIHCGLEQEDVNMDPLEKVPESASEVVLESVTDIRCGSGQEVEGNMILTET</sequence>
<evidence type="ECO:0000313" key="3">
    <source>
        <dbReference type="Proteomes" id="UP000075920"/>
    </source>
</evidence>
<dbReference type="STRING" id="112268.A0A182VS05"/>
<feature type="region of interest" description="Disordered" evidence="1">
    <location>
        <begin position="286"/>
        <end position="310"/>
    </location>
</feature>
<evidence type="ECO:0000256" key="1">
    <source>
        <dbReference type="SAM" id="MobiDB-lite"/>
    </source>
</evidence>
<dbReference type="AlphaFoldDB" id="A0A182VS05"/>
<reference evidence="3" key="1">
    <citation type="submission" date="2013-03" db="EMBL/GenBank/DDBJ databases">
        <title>The Genome Sequence of Anopheles minimus MINIMUS1.</title>
        <authorList>
            <consortium name="The Broad Institute Genomics Platform"/>
            <person name="Neafsey D.E."/>
            <person name="Walton C."/>
            <person name="Walker B."/>
            <person name="Young S.K."/>
            <person name="Zeng Q."/>
            <person name="Gargeya S."/>
            <person name="Fitzgerald M."/>
            <person name="Haas B."/>
            <person name="Abouelleil A."/>
            <person name="Allen A.W."/>
            <person name="Alvarado L."/>
            <person name="Arachchi H.M."/>
            <person name="Berlin A.M."/>
            <person name="Chapman S.B."/>
            <person name="Gainer-Dewar J."/>
            <person name="Goldberg J."/>
            <person name="Griggs A."/>
            <person name="Gujja S."/>
            <person name="Hansen M."/>
            <person name="Howarth C."/>
            <person name="Imamovic A."/>
            <person name="Ireland A."/>
            <person name="Larimer J."/>
            <person name="McCowan C."/>
            <person name="Murphy C."/>
            <person name="Pearson M."/>
            <person name="Poon T.W."/>
            <person name="Priest M."/>
            <person name="Roberts A."/>
            <person name="Saif S."/>
            <person name="Shea T."/>
            <person name="Sisk P."/>
            <person name="Sykes S."/>
            <person name="Wortman J."/>
            <person name="Nusbaum C."/>
            <person name="Birren B."/>
        </authorList>
    </citation>
    <scope>NUCLEOTIDE SEQUENCE [LARGE SCALE GENOMIC DNA]</scope>
    <source>
        <strain evidence="3">MINIMUS1</strain>
    </source>
</reference>
<dbReference type="Proteomes" id="UP000075920">
    <property type="component" value="Unassembled WGS sequence"/>
</dbReference>
<reference evidence="2" key="2">
    <citation type="submission" date="2020-05" db="UniProtKB">
        <authorList>
            <consortium name="EnsemblMetazoa"/>
        </authorList>
    </citation>
    <scope>IDENTIFICATION</scope>
    <source>
        <strain evidence="2">MINIMUS1</strain>
    </source>
</reference>
<dbReference type="SUPFAM" id="SSF49879">
    <property type="entry name" value="SMAD/FHA domain"/>
    <property type="match status" value="1"/>
</dbReference>
<organism evidence="2 3">
    <name type="scientific">Anopheles minimus</name>
    <dbReference type="NCBI Taxonomy" id="112268"/>
    <lineage>
        <taxon>Eukaryota</taxon>
        <taxon>Metazoa</taxon>
        <taxon>Ecdysozoa</taxon>
        <taxon>Arthropoda</taxon>
        <taxon>Hexapoda</taxon>
        <taxon>Insecta</taxon>
        <taxon>Pterygota</taxon>
        <taxon>Neoptera</taxon>
        <taxon>Endopterygota</taxon>
        <taxon>Diptera</taxon>
        <taxon>Nematocera</taxon>
        <taxon>Culicoidea</taxon>
        <taxon>Culicidae</taxon>
        <taxon>Anophelinae</taxon>
        <taxon>Anopheles</taxon>
    </lineage>
</organism>
<dbReference type="EnsemblMetazoa" id="AMIN000846-RA">
    <property type="protein sequence ID" value="AMIN000846-PA"/>
    <property type="gene ID" value="AMIN000846"/>
</dbReference>
<feature type="region of interest" description="Disordered" evidence="1">
    <location>
        <begin position="343"/>
        <end position="364"/>
    </location>
</feature>
<proteinExistence type="predicted"/>
<name>A0A182VS05_9DIPT</name>
<feature type="compositionally biased region" description="Polar residues" evidence="1">
    <location>
        <begin position="298"/>
        <end position="310"/>
    </location>
</feature>